<reference evidence="1" key="1">
    <citation type="submission" date="2010-05" db="EMBL/GenBank/DDBJ databases">
        <title>The draft genome of Desulfonatronospira thiodismutans ASO3-1.</title>
        <authorList>
            <consortium name="US DOE Joint Genome Institute (JGI-PGF)"/>
            <person name="Lucas S."/>
            <person name="Copeland A."/>
            <person name="Lapidus A."/>
            <person name="Cheng J.-F."/>
            <person name="Bruce D."/>
            <person name="Goodwin L."/>
            <person name="Pitluck S."/>
            <person name="Chertkov O."/>
            <person name="Brettin T."/>
            <person name="Detter J.C."/>
            <person name="Han C."/>
            <person name="Land M.L."/>
            <person name="Hauser L."/>
            <person name="Kyrpides N."/>
            <person name="Mikhailova N."/>
            <person name="Muyzer G."/>
            <person name="Woyke T."/>
        </authorList>
    </citation>
    <scope>NUCLEOTIDE SEQUENCE [LARGE SCALE GENOMIC DNA]</scope>
    <source>
        <strain evidence="1">ASO3-1</strain>
    </source>
</reference>
<evidence type="ECO:0000313" key="1">
    <source>
        <dbReference type="EMBL" id="EFI36111.1"/>
    </source>
</evidence>
<organism evidence="1 2">
    <name type="scientific">Desulfonatronospira thiodismutans ASO3-1</name>
    <dbReference type="NCBI Taxonomy" id="555779"/>
    <lineage>
        <taxon>Bacteria</taxon>
        <taxon>Pseudomonadati</taxon>
        <taxon>Thermodesulfobacteriota</taxon>
        <taxon>Desulfovibrionia</taxon>
        <taxon>Desulfovibrionales</taxon>
        <taxon>Desulfonatronovibrionaceae</taxon>
        <taxon>Desulfonatronospira</taxon>
    </lineage>
</organism>
<gene>
    <name evidence="1" type="ORF">Dthio_PD3563</name>
</gene>
<dbReference type="Proteomes" id="UP000005496">
    <property type="component" value="Unassembled WGS sequence"/>
</dbReference>
<dbReference type="eggNOG" id="ENOG502ZBF5">
    <property type="taxonomic scope" value="Bacteria"/>
</dbReference>
<sequence>MSRTKQLIEVYSNYISIPWRRDEAPAQRIIFCVYNEAEELKIRARIDEFELATRQAGHDWYLFDLTESFACWMLSQKYAGKYFQNPDLLKTLLPENYQQHITRSFAEFYEKNNIDDNSVVTLMGVGSLFGFSKVRDVVDSLSSIVAGRLVVLFPGSYENNNYRLLDGYDGWNYLAVPLTADASL</sequence>
<dbReference type="InterPro" id="IPR014858">
    <property type="entry name" value="BrxB"/>
</dbReference>
<dbReference type="RefSeq" id="WP_008869236.1">
    <property type="nucleotide sequence ID" value="NZ_ACJN02000001.1"/>
</dbReference>
<name>D6SJQ8_9BACT</name>
<evidence type="ECO:0000313" key="2">
    <source>
        <dbReference type="Proteomes" id="UP000005496"/>
    </source>
</evidence>
<comment type="caution">
    <text evidence="1">The sequence shown here is derived from an EMBL/GenBank/DDBJ whole genome shotgun (WGS) entry which is preliminary data.</text>
</comment>
<dbReference type="EMBL" id="ACJN02000001">
    <property type="protein sequence ID" value="EFI36111.1"/>
    <property type="molecule type" value="Genomic_DNA"/>
</dbReference>
<dbReference type="OrthoDB" id="5430574at2"/>
<dbReference type="Pfam" id="PF08747">
    <property type="entry name" value="BrxB"/>
    <property type="match status" value="1"/>
</dbReference>
<accession>D6SJQ8</accession>
<dbReference type="AlphaFoldDB" id="D6SJQ8"/>
<protein>
    <recommendedName>
        <fullName evidence="3">DUF1788 domain-containing protein</fullName>
    </recommendedName>
</protein>
<proteinExistence type="predicted"/>
<evidence type="ECO:0008006" key="3">
    <source>
        <dbReference type="Google" id="ProtNLM"/>
    </source>
</evidence>
<keyword evidence="2" id="KW-1185">Reference proteome</keyword>